<keyword evidence="1" id="KW-0519">Myristate</keyword>
<keyword evidence="2" id="KW-0564">Palmitate</keyword>
<dbReference type="Proteomes" id="UP000504636">
    <property type="component" value="Unplaced"/>
</dbReference>
<keyword evidence="6" id="KW-1185">Reference proteome</keyword>
<keyword evidence="3" id="KW-0449">Lipoprotein</keyword>
<proteinExistence type="predicted"/>
<reference evidence="7" key="3">
    <citation type="submission" date="2025-04" db="UniProtKB">
        <authorList>
            <consortium name="RefSeq"/>
        </authorList>
    </citation>
    <scope>IDENTIFICATION</scope>
    <source>
        <strain evidence="7">CBS 304.34</strain>
    </source>
</reference>
<reference evidence="5 7" key="1">
    <citation type="journal article" date="2020" name="Stud. Mycol.">
        <title>101 Dothideomycetes genomes: a test case for predicting lifestyles and emergence of pathogens.</title>
        <authorList>
            <person name="Haridas S."/>
            <person name="Albert R."/>
            <person name="Binder M."/>
            <person name="Bloem J."/>
            <person name="Labutti K."/>
            <person name="Salamov A."/>
            <person name="Andreopoulos B."/>
            <person name="Baker S."/>
            <person name="Barry K."/>
            <person name="Bills G."/>
            <person name="Bluhm B."/>
            <person name="Cannon C."/>
            <person name="Castanera R."/>
            <person name="Culley D."/>
            <person name="Daum C."/>
            <person name="Ezra D."/>
            <person name="Gonzalez J."/>
            <person name="Henrissat B."/>
            <person name="Kuo A."/>
            <person name="Liang C."/>
            <person name="Lipzen A."/>
            <person name="Lutzoni F."/>
            <person name="Magnuson J."/>
            <person name="Mondo S."/>
            <person name="Nolan M."/>
            <person name="Ohm R."/>
            <person name="Pangilinan J."/>
            <person name="Park H.-J."/>
            <person name="Ramirez L."/>
            <person name="Alfaro M."/>
            <person name="Sun H."/>
            <person name="Tritt A."/>
            <person name="Yoshinaga Y."/>
            <person name="Zwiers L.-H."/>
            <person name="Turgeon B."/>
            <person name="Goodwin S."/>
            <person name="Spatafora J."/>
            <person name="Crous P."/>
            <person name="Grigoriev I."/>
        </authorList>
    </citation>
    <scope>NUCLEOTIDE SEQUENCE</scope>
    <source>
        <strain evidence="5 7">CBS 304.34</strain>
    </source>
</reference>
<evidence type="ECO:0000256" key="4">
    <source>
        <dbReference type="SAM" id="MobiDB-lite"/>
    </source>
</evidence>
<gene>
    <name evidence="5 7" type="ORF">BDZ99DRAFT_460481</name>
</gene>
<dbReference type="Pfam" id="PF15811">
    <property type="entry name" value="SVIP"/>
    <property type="match status" value="1"/>
</dbReference>
<reference evidence="7" key="2">
    <citation type="submission" date="2020-04" db="EMBL/GenBank/DDBJ databases">
        <authorList>
            <consortium name="NCBI Genome Project"/>
        </authorList>
    </citation>
    <scope>NUCLEOTIDE SEQUENCE</scope>
    <source>
        <strain evidence="7">CBS 304.34</strain>
    </source>
</reference>
<organism evidence="5">
    <name type="scientific">Mytilinidion resinicola</name>
    <dbReference type="NCBI Taxonomy" id="574789"/>
    <lineage>
        <taxon>Eukaryota</taxon>
        <taxon>Fungi</taxon>
        <taxon>Dikarya</taxon>
        <taxon>Ascomycota</taxon>
        <taxon>Pezizomycotina</taxon>
        <taxon>Dothideomycetes</taxon>
        <taxon>Pleosporomycetidae</taxon>
        <taxon>Mytilinidiales</taxon>
        <taxon>Mytilinidiaceae</taxon>
        <taxon>Mytilinidion</taxon>
    </lineage>
</organism>
<feature type="region of interest" description="Disordered" evidence="4">
    <location>
        <begin position="1"/>
        <end position="126"/>
    </location>
</feature>
<dbReference type="EMBL" id="MU003696">
    <property type="protein sequence ID" value="KAF2813191.1"/>
    <property type="molecule type" value="Genomic_DNA"/>
</dbReference>
<feature type="compositionally biased region" description="Low complexity" evidence="4">
    <location>
        <begin position="68"/>
        <end position="82"/>
    </location>
</feature>
<feature type="compositionally biased region" description="Basic and acidic residues" evidence="4">
    <location>
        <begin position="105"/>
        <end position="126"/>
    </location>
</feature>
<evidence type="ECO:0000256" key="2">
    <source>
        <dbReference type="ARBA" id="ARBA00023139"/>
    </source>
</evidence>
<evidence type="ECO:0000256" key="1">
    <source>
        <dbReference type="ARBA" id="ARBA00022707"/>
    </source>
</evidence>
<feature type="compositionally biased region" description="Low complexity" evidence="4">
    <location>
        <begin position="24"/>
        <end position="39"/>
    </location>
</feature>
<protein>
    <submittedName>
        <fullName evidence="5 7">Uncharacterized protein</fullName>
    </submittedName>
</protein>
<sequence length="126" mass="13040">MGNTCSGLCGGGDKDHFSTPGRTLSSAPAAKPASAKLPSQKQAQRASTTGGGQTVGGTAARSADDPRAAAARAAEARLQQAKGKGKLGGELDKQKKQTMNATRVQEARDNLARKETERNAEIQKYS</sequence>
<evidence type="ECO:0000313" key="5">
    <source>
        <dbReference type="EMBL" id="KAF2813191.1"/>
    </source>
</evidence>
<evidence type="ECO:0000256" key="3">
    <source>
        <dbReference type="ARBA" id="ARBA00023288"/>
    </source>
</evidence>
<dbReference type="InterPro" id="IPR031632">
    <property type="entry name" value="SVIP"/>
</dbReference>
<dbReference type="AlphaFoldDB" id="A0A6A6YWL3"/>
<evidence type="ECO:0000313" key="6">
    <source>
        <dbReference type="Proteomes" id="UP000504636"/>
    </source>
</evidence>
<dbReference type="RefSeq" id="XP_033580155.1">
    <property type="nucleotide sequence ID" value="XM_033719395.1"/>
</dbReference>
<dbReference type="GeneID" id="54460288"/>
<name>A0A6A6YWL3_9PEZI</name>
<evidence type="ECO:0000313" key="7">
    <source>
        <dbReference type="RefSeq" id="XP_033580155.1"/>
    </source>
</evidence>
<accession>A0A6A6YWL3</accession>